<evidence type="ECO:0000259" key="7">
    <source>
        <dbReference type="PROSITE" id="PS50123"/>
    </source>
</evidence>
<dbReference type="Pfam" id="PF13181">
    <property type="entry name" value="TPR_8"/>
    <property type="match status" value="1"/>
</dbReference>
<accession>A0A0C1CAW5</accession>
<evidence type="ECO:0000256" key="1">
    <source>
        <dbReference type="ARBA" id="ARBA00001541"/>
    </source>
</evidence>
<feature type="domain" description="CheR-type methyltransferase" evidence="7">
    <location>
        <begin position="18"/>
        <end position="253"/>
    </location>
</feature>
<keyword evidence="6" id="KW-0802">TPR repeat</keyword>
<organism evidence="8 9">
    <name type="scientific">Parachlamydia acanthamoebae</name>
    <dbReference type="NCBI Taxonomy" id="83552"/>
    <lineage>
        <taxon>Bacteria</taxon>
        <taxon>Pseudomonadati</taxon>
        <taxon>Chlamydiota</taxon>
        <taxon>Chlamydiia</taxon>
        <taxon>Parachlamydiales</taxon>
        <taxon>Parachlamydiaceae</taxon>
        <taxon>Parachlamydia</taxon>
    </lineage>
</organism>
<dbReference type="PANTHER" id="PTHR24422:SF19">
    <property type="entry name" value="CHEMOTAXIS PROTEIN METHYLTRANSFERASE"/>
    <property type="match status" value="1"/>
</dbReference>
<dbReference type="PRINTS" id="PR00996">
    <property type="entry name" value="CHERMTFRASE"/>
</dbReference>
<dbReference type="EC" id="2.1.1.80" evidence="2"/>
<dbReference type="InterPro" id="IPR019734">
    <property type="entry name" value="TPR_rpt"/>
</dbReference>
<evidence type="ECO:0000313" key="9">
    <source>
        <dbReference type="Proteomes" id="UP000031307"/>
    </source>
</evidence>
<evidence type="ECO:0000256" key="4">
    <source>
        <dbReference type="ARBA" id="ARBA00022679"/>
    </source>
</evidence>
<dbReference type="EMBL" id="JSAM01000041">
    <property type="protein sequence ID" value="KIA78095.1"/>
    <property type="molecule type" value="Genomic_DNA"/>
</dbReference>
<dbReference type="InterPro" id="IPR022642">
    <property type="entry name" value="CheR_C"/>
</dbReference>
<keyword evidence="3 8" id="KW-0489">Methyltransferase</keyword>
<name>A0A0C1CAW5_9BACT</name>
<dbReference type="SUPFAM" id="SSF48452">
    <property type="entry name" value="TPR-like"/>
    <property type="match status" value="1"/>
</dbReference>
<evidence type="ECO:0000256" key="5">
    <source>
        <dbReference type="ARBA" id="ARBA00022691"/>
    </source>
</evidence>
<evidence type="ECO:0000313" key="8">
    <source>
        <dbReference type="EMBL" id="KIA78095.1"/>
    </source>
</evidence>
<gene>
    <name evidence="8" type="primary">cheR</name>
    <name evidence="8" type="ORF">DB43_EW00050</name>
</gene>
<dbReference type="Gene3D" id="1.10.155.10">
    <property type="entry name" value="Chemotaxis receptor methyltransferase CheR, N-terminal domain"/>
    <property type="match status" value="1"/>
</dbReference>
<dbReference type="InterPro" id="IPR036804">
    <property type="entry name" value="CheR_N_sf"/>
</dbReference>
<dbReference type="PROSITE" id="PS50123">
    <property type="entry name" value="CHER"/>
    <property type="match status" value="1"/>
</dbReference>
<keyword evidence="5" id="KW-0949">S-adenosyl-L-methionine</keyword>
<sequence length="420" mass="48486">MKRAGSRMFMEQAYAETYKKIQSLIEEKTGIELSFFGFPFFEKSIQERLTTLSIPVEEYYPFLSNNPTEFQELIELFVNSETWFFRERKGIDYVVDLAKKKCEEGNSPILILSAAASSGEEPYSIAMALFDKQLLPSDFRIDAVDISNRSLVKALQGRYKNNSFRGQDLFFQQRYFQLKDNLYHLDDQVKAQVHFMHDNLVNSDLFLKKRLYDVIFCRNLLIYLNPKAQENVIFLMDHLLKENGVLIVAPAETELLRTHGFLPEADPGVCAFRKKSTQKIEAKIAKKTPSFPSKNSFKFREGLATMVQNNGHVEKDLLKQAFQHADKGELDEAMQTCQLFVQTHGANADAYYLLGVLHQAIGHNDEAEAFYRKSIYLNPNHYQALTYLALLLEIKGEKDDAFLLYQRAEKIEKKLKEKNG</sequence>
<evidence type="ECO:0000256" key="2">
    <source>
        <dbReference type="ARBA" id="ARBA00012534"/>
    </source>
</evidence>
<dbReference type="InterPro" id="IPR029063">
    <property type="entry name" value="SAM-dependent_MTases_sf"/>
</dbReference>
<keyword evidence="4" id="KW-0808">Transferase</keyword>
<dbReference type="GO" id="GO:0032259">
    <property type="term" value="P:methylation"/>
    <property type="evidence" value="ECO:0007669"/>
    <property type="project" value="UniProtKB-KW"/>
</dbReference>
<feature type="repeat" description="TPR" evidence="6">
    <location>
        <begin position="348"/>
        <end position="381"/>
    </location>
</feature>
<comment type="catalytic activity">
    <reaction evidence="1">
        <text>L-glutamyl-[protein] + S-adenosyl-L-methionine = [protein]-L-glutamate 5-O-methyl ester + S-adenosyl-L-homocysteine</text>
        <dbReference type="Rhea" id="RHEA:24452"/>
        <dbReference type="Rhea" id="RHEA-COMP:10208"/>
        <dbReference type="Rhea" id="RHEA-COMP:10311"/>
        <dbReference type="ChEBI" id="CHEBI:29973"/>
        <dbReference type="ChEBI" id="CHEBI:57856"/>
        <dbReference type="ChEBI" id="CHEBI:59789"/>
        <dbReference type="ChEBI" id="CHEBI:82795"/>
        <dbReference type="EC" id="2.1.1.80"/>
    </reaction>
</comment>
<dbReference type="SMART" id="SM00138">
    <property type="entry name" value="MeTrc"/>
    <property type="match status" value="1"/>
</dbReference>
<evidence type="ECO:0000256" key="3">
    <source>
        <dbReference type="ARBA" id="ARBA00022603"/>
    </source>
</evidence>
<dbReference type="SUPFAM" id="SSF53335">
    <property type="entry name" value="S-adenosyl-L-methionine-dependent methyltransferases"/>
    <property type="match status" value="1"/>
</dbReference>
<dbReference type="PATRIC" id="fig|83552.4.peg.701"/>
<dbReference type="PANTHER" id="PTHR24422">
    <property type="entry name" value="CHEMOTAXIS PROTEIN METHYLTRANSFERASE"/>
    <property type="match status" value="1"/>
</dbReference>
<dbReference type="InterPro" id="IPR000780">
    <property type="entry name" value="CheR_MeTrfase"/>
</dbReference>
<dbReference type="Proteomes" id="UP000031307">
    <property type="component" value="Unassembled WGS sequence"/>
</dbReference>
<protein>
    <recommendedName>
        <fullName evidence="2">protein-glutamate O-methyltransferase</fullName>
        <ecNumber evidence="2">2.1.1.80</ecNumber>
    </recommendedName>
</protein>
<dbReference type="InterPro" id="IPR050903">
    <property type="entry name" value="Bact_Chemotaxis_MeTrfase"/>
</dbReference>
<dbReference type="GO" id="GO:0008983">
    <property type="term" value="F:protein-glutamate O-methyltransferase activity"/>
    <property type="evidence" value="ECO:0007669"/>
    <property type="project" value="UniProtKB-EC"/>
</dbReference>
<dbReference type="SMART" id="SM00028">
    <property type="entry name" value="TPR"/>
    <property type="match status" value="2"/>
</dbReference>
<evidence type="ECO:0000256" key="6">
    <source>
        <dbReference type="PROSITE-ProRule" id="PRU00339"/>
    </source>
</evidence>
<dbReference type="InterPro" id="IPR011990">
    <property type="entry name" value="TPR-like_helical_dom_sf"/>
</dbReference>
<dbReference type="PROSITE" id="PS50005">
    <property type="entry name" value="TPR"/>
    <property type="match status" value="1"/>
</dbReference>
<dbReference type="PROSITE" id="PS50293">
    <property type="entry name" value="TPR_REGION"/>
    <property type="match status" value="1"/>
</dbReference>
<dbReference type="Pfam" id="PF01739">
    <property type="entry name" value="CheR"/>
    <property type="match status" value="1"/>
</dbReference>
<dbReference type="Gene3D" id="3.40.50.150">
    <property type="entry name" value="Vaccinia Virus protein VP39"/>
    <property type="match status" value="1"/>
</dbReference>
<reference evidence="8 9" key="1">
    <citation type="journal article" date="2014" name="Mol. Biol. Evol.">
        <title>Massive expansion of Ubiquitination-related gene families within the Chlamydiae.</title>
        <authorList>
            <person name="Domman D."/>
            <person name="Collingro A."/>
            <person name="Lagkouvardos I."/>
            <person name="Gehre L."/>
            <person name="Weinmaier T."/>
            <person name="Rattei T."/>
            <person name="Subtil A."/>
            <person name="Horn M."/>
        </authorList>
    </citation>
    <scope>NUCLEOTIDE SEQUENCE [LARGE SCALE GENOMIC DNA]</scope>
    <source>
        <strain evidence="8 9">OEW1</strain>
    </source>
</reference>
<proteinExistence type="predicted"/>
<dbReference type="AlphaFoldDB" id="A0A0C1CAW5"/>
<dbReference type="Gene3D" id="1.25.40.10">
    <property type="entry name" value="Tetratricopeptide repeat domain"/>
    <property type="match status" value="1"/>
</dbReference>
<comment type="caution">
    <text evidence="8">The sequence shown here is derived from an EMBL/GenBank/DDBJ whole genome shotgun (WGS) entry which is preliminary data.</text>
</comment>